<reference evidence="20" key="2">
    <citation type="submission" date="2023-03" db="EMBL/GenBank/DDBJ databases">
        <authorList>
            <person name="Inwood S.N."/>
            <person name="Skelly J.G."/>
            <person name="Guhlin J."/>
            <person name="Harrop T.W.R."/>
            <person name="Goldson S.G."/>
            <person name="Dearden P.K."/>
        </authorList>
    </citation>
    <scope>NUCLEOTIDE SEQUENCE</scope>
    <source>
        <strain evidence="20">Lincoln</strain>
        <tissue evidence="20">Whole body</tissue>
    </source>
</reference>
<feature type="active site" description="Nucleophile" evidence="16">
    <location>
        <position position="398"/>
    </location>
</feature>
<comment type="caution">
    <text evidence="20">The sequence shown here is derived from an EMBL/GenBank/DDBJ whole genome shotgun (WGS) entry which is preliminary data.</text>
</comment>
<evidence type="ECO:0000256" key="14">
    <source>
        <dbReference type="ARBA" id="ARBA00023180"/>
    </source>
</evidence>
<keyword evidence="13 18" id="KW-1015">Disulfide bond</keyword>
<reference evidence="20" key="1">
    <citation type="journal article" date="2023" name="bioRxiv">
        <title>Scaffold-level genome assemblies of two parasitoid biocontrol wasps reveal the parthenogenesis mechanism and an associated novel virus.</title>
        <authorList>
            <person name="Inwood S."/>
            <person name="Skelly J."/>
            <person name="Guhlin J."/>
            <person name="Harrop T."/>
            <person name="Goldson S."/>
            <person name="Dearden P."/>
        </authorList>
    </citation>
    <scope>NUCLEOTIDE SEQUENCE</scope>
    <source>
        <strain evidence="20">Lincoln</strain>
        <tissue evidence="20">Whole body</tissue>
    </source>
</reference>
<feature type="binding site" evidence="17">
    <location>
        <position position="294"/>
    </location>
    <ligand>
        <name>FAD</name>
        <dbReference type="ChEBI" id="CHEBI:57692"/>
    </ligand>
</feature>
<evidence type="ECO:0000313" key="20">
    <source>
        <dbReference type="EMBL" id="KAK0162293.1"/>
    </source>
</evidence>
<keyword evidence="14" id="KW-0325">Glycoprotein</keyword>
<evidence type="ECO:0000256" key="11">
    <source>
        <dbReference type="ARBA" id="ARBA00023002"/>
    </source>
</evidence>
<feature type="binding site" evidence="17">
    <location>
        <position position="257"/>
    </location>
    <ligand>
        <name>FAD</name>
        <dbReference type="ChEBI" id="CHEBI:57692"/>
    </ligand>
</feature>
<dbReference type="GO" id="GO:0015035">
    <property type="term" value="F:protein-disulfide reductase activity"/>
    <property type="evidence" value="ECO:0007669"/>
    <property type="project" value="InterPro"/>
</dbReference>
<accession>A0AA39KHM2</accession>
<keyword evidence="5" id="KW-0813">Transport</keyword>
<evidence type="ECO:0000256" key="13">
    <source>
        <dbReference type="ARBA" id="ARBA00023157"/>
    </source>
</evidence>
<dbReference type="Pfam" id="PF04137">
    <property type="entry name" value="ERO1"/>
    <property type="match status" value="1"/>
</dbReference>
<dbReference type="GO" id="GO:0071949">
    <property type="term" value="F:FAD binding"/>
    <property type="evidence" value="ECO:0007669"/>
    <property type="project" value="InterPro"/>
</dbReference>
<keyword evidence="9 17" id="KW-0274">FAD</keyword>
<feature type="binding site" evidence="17">
    <location>
        <position position="254"/>
    </location>
    <ligand>
        <name>FAD</name>
        <dbReference type="ChEBI" id="CHEBI:57692"/>
    </ligand>
</feature>
<evidence type="ECO:0000256" key="7">
    <source>
        <dbReference type="ARBA" id="ARBA00022729"/>
    </source>
</evidence>
<evidence type="ECO:0000256" key="15">
    <source>
        <dbReference type="ARBA" id="ARBA00023284"/>
    </source>
</evidence>
<dbReference type="AlphaFoldDB" id="A0AA39KHM2"/>
<dbReference type="EMBL" id="JAQQBR010001834">
    <property type="protein sequence ID" value="KAK0162293.1"/>
    <property type="molecule type" value="Genomic_DNA"/>
</dbReference>
<evidence type="ECO:0008006" key="22">
    <source>
        <dbReference type="Google" id="ProtNLM"/>
    </source>
</evidence>
<keyword evidence="21" id="KW-1185">Reference proteome</keyword>
<dbReference type="PIRSF" id="PIRSF017205">
    <property type="entry name" value="ERO1"/>
    <property type="match status" value="1"/>
</dbReference>
<dbReference type="GO" id="GO:0034975">
    <property type="term" value="P:protein folding in endoplasmic reticulum"/>
    <property type="evidence" value="ECO:0007669"/>
    <property type="project" value="InterPro"/>
</dbReference>
<dbReference type="PANTHER" id="PTHR12613">
    <property type="entry name" value="ERO1-RELATED"/>
    <property type="match status" value="1"/>
</dbReference>
<organism evidence="20 21">
    <name type="scientific">Microctonus hyperodae</name>
    <name type="common">Parasitoid wasp</name>
    <dbReference type="NCBI Taxonomy" id="165561"/>
    <lineage>
        <taxon>Eukaryota</taxon>
        <taxon>Metazoa</taxon>
        <taxon>Ecdysozoa</taxon>
        <taxon>Arthropoda</taxon>
        <taxon>Hexapoda</taxon>
        <taxon>Insecta</taxon>
        <taxon>Pterygota</taxon>
        <taxon>Neoptera</taxon>
        <taxon>Endopterygota</taxon>
        <taxon>Hymenoptera</taxon>
        <taxon>Apocrita</taxon>
        <taxon>Ichneumonoidea</taxon>
        <taxon>Braconidae</taxon>
        <taxon>Euphorinae</taxon>
        <taxon>Microctonus</taxon>
    </lineage>
</organism>
<dbReference type="InterPro" id="IPR037192">
    <property type="entry name" value="ERO1-like_sf"/>
</dbReference>
<proteinExistence type="inferred from homology"/>
<dbReference type="PANTHER" id="PTHR12613:SF0">
    <property type="entry name" value="ERO1-LIKE PROTEIN"/>
    <property type="match status" value="1"/>
</dbReference>
<dbReference type="GO" id="GO:0005789">
    <property type="term" value="C:endoplasmic reticulum membrane"/>
    <property type="evidence" value="ECO:0007669"/>
    <property type="project" value="UniProtKB-SubCell"/>
</dbReference>
<evidence type="ECO:0000256" key="5">
    <source>
        <dbReference type="ARBA" id="ARBA00022448"/>
    </source>
</evidence>
<feature type="active site" evidence="16">
    <location>
        <position position="401"/>
    </location>
</feature>
<sequence length="471" mass="54783">MYKKKRSTMSLNTVVFCILCVMTVISGDYFESNNGNDQCFCKLKGSIDDCSCSIDTVDHFNNMKIYPRLQSLLIRPYFRFYRVNLKKECPFWVDDGTCAIRYCHVQPCHDDDIPSGLKGEIPQLLHVNEDSIDKYRPDTQVINCEQTAKDHDKELGYLNTTISSENYKEFERWQLYDDAQDNFCVEETNIGEYVDLLLNPERFTGYKGASAHRIWRSIYLENCFRPDNSPNNFIQSSQINGMCLEKRAFYRAISGLHASINIHLSAKYLVSIKNSMSFHNGVEWGPNLEEFHSRFSPEATGGEGPGWLKNLYFLYLLELRALNKATPYLEREEYYTGNDENDSETRVAVKNILEVIKSFPEHFDESVMFNGGSQAQLLKEEFRQHFRNISRIMDCVGCEKCKLWGKLQIQGLGTALKILFSGKFDQWTPTLNNFNRKHFYLERSEIVALINGFGRLSESIFELEKFREMMR</sequence>
<name>A0AA39KHM2_MICHY</name>
<gene>
    <name evidence="20" type="ORF">PV327_008642</name>
</gene>
<evidence type="ECO:0000256" key="10">
    <source>
        <dbReference type="ARBA" id="ARBA00022982"/>
    </source>
</evidence>
<feature type="chain" id="PRO_5041274695" description="Ero1-like protein" evidence="19">
    <location>
        <begin position="28"/>
        <end position="471"/>
    </location>
</feature>
<keyword evidence="7 19" id="KW-0732">Signal</keyword>
<evidence type="ECO:0000256" key="6">
    <source>
        <dbReference type="ARBA" id="ARBA00022630"/>
    </source>
</evidence>
<dbReference type="Proteomes" id="UP001168972">
    <property type="component" value="Unassembled WGS sequence"/>
</dbReference>
<keyword evidence="11" id="KW-0560">Oxidoreductase</keyword>
<evidence type="ECO:0000256" key="18">
    <source>
        <dbReference type="PIRSR" id="PIRSR017205-3"/>
    </source>
</evidence>
<evidence type="ECO:0000256" key="19">
    <source>
        <dbReference type="SAM" id="SignalP"/>
    </source>
</evidence>
<evidence type="ECO:0000256" key="17">
    <source>
        <dbReference type="PIRSR" id="PIRSR017205-2"/>
    </source>
</evidence>
<feature type="disulfide bond" description="Redox-active" evidence="18">
    <location>
        <begin position="398"/>
        <end position="401"/>
    </location>
</feature>
<keyword evidence="6" id="KW-0285">Flavoprotein</keyword>
<keyword evidence="12" id="KW-0472">Membrane</keyword>
<feature type="signal peptide" evidence="19">
    <location>
        <begin position="1"/>
        <end position="27"/>
    </location>
</feature>
<evidence type="ECO:0000256" key="8">
    <source>
        <dbReference type="ARBA" id="ARBA00022824"/>
    </source>
</evidence>
<evidence type="ECO:0000256" key="12">
    <source>
        <dbReference type="ARBA" id="ARBA00023136"/>
    </source>
</evidence>
<feature type="disulfide bond" description="Redox-active" evidence="18">
    <location>
        <begin position="98"/>
        <end position="103"/>
    </location>
</feature>
<protein>
    <recommendedName>
        <fullName evidence="22">Ero1-like protein</fullName>
    </recommendedName>
</protein>
<feature type="binding site" evidence="17">
    <location>
        <position position="204"/>
    </location>
    <ligand>
        <name>FAD</name>
        <dbReference type="ChEBI" id="CHEBI:57692"/>
    </ligand>
</feature>
<feature type="disulfide bond" evidence="18">
    <location>
        <begin position="144"/>
        <end position="184"/>
    </location>
</feature>
<keyword evidence="8" id="KW-0256">Endoplasmic reticulum</keyword>
<comment type="cofactor">
    <cofactor evidence="1 17">
        <name>FAD</name>
        <dbReference type="ChEBI" id="CHEBI:57692"/>
    </cofactor>
</comment>
<keyword evidence="10" id="KW-0249">Electron transport</keyword>
<dbReference type="SUPFAM" id="SSF110019">
    <property type="entry name" value="ERO1-like"/>
    <property type="match status" value="1"/>
</dbReference>
<dbReference type="GO" id="GO:0016972">
    <property type="term" value="F:thiol oxidase activity"/>
    <property type="evidence" value="ECO:0007669"/>
    <property type="project" value="InterPro"/>
</dbReference>
<keyword evidence="15" id="KW-0676">Redox-active center</keyword>
<evidence type="ECO:0000256" key="2">
    <source>
        <dbReference type="ARBA" id="ARBA00004367"/>
    </source>
</evidence>
<evidence type="ECO:0000313" key="21">
    <source>
        <dbReference type="Proteomes" id="UP001168972"/>
    </source>
</evidence>
<evidence type="ECO:0000256" key="16">
    <source>
        <dbReference type="PIRSR" id="PIRSR017205-1"/>
    </source>
</evidence>
<dbReference type="InterPro" id="IPR007266">
    <property type="entry name" value="Ero1"/>
</dbReference>
<evidence type="ECO:0000256" key="3">
    <source>
        <dbReference type="ARBA" id="ARBA00008277"/>
    </source>
</evidence>
<evidence type="ECO:0000256" key="1">
    <source>
        <dbReference type="ARBA" id="ARBA00001974"/>
    </source>
</evidence>
<evidence type="ECO:0000256" key="4">
    <source>
        <dbReference type="ARBA" id="ARBA00011802"/>
    </source>
</evidence>
<comment type="subunit">
    <text evidence="4">May function both as a monomer and a homodimer.</text>
</comment>
<evidence type="ECO:0000256" key="9">
    <source>
        <dbReference type="ARBA" id="ARBA00022827"/>
    </source>
</evidence>
<feature type="binding site" evidence="17">
    <location>
        <position position="215"/>
    </location>
    <ligand>
        <name>FAD</name>
        <dbReference type="ChEBI" id="CHEBI:57692"/>
    </ligand>
</feature>
<comment type="subcellular location">
    <subcellularLocation>
        <location evidence="2">Endoplasmic reticulum membrane</location>
        <topology evidence="2">Peripheral membrane protein</topology>
        <orientation evidence="2">Lumenal side</orientation>
    </subcellularLocation>
</comment>
<comment type="similarity">
    <text evidence="3">Belongs to the EROs family.</text>
</comment>
<feature type="binding site" evidence="17">
    <location>
        <position position="202"/>
    </location>
    <ligand>
        <name>FAD</name>
        <dbReference type="ChEBI" id="CHEBI:57692"/>
    </ligand>
</feature>